<dbReference type="InterPro" id="IPR042121">
    <property type="entry name" value="MutL_C_regsub"/>
</dbReference>
<dbReference type="InterPro" id="IPR014721">
    <property type="entry name" value="Ribsml_uS5_D2-typ_fold_subgr"/>
</dbReference>
<dbReference type="FunFam" id="3.30.565.10:FF:000003">
    <property type="entry name" value="DNA mismatch repair endonuclease MutL"/>
    <property type="match status" value="1"/>
</dbReference>
<evidence type="ECO:0000256" key="2">
    <source>
        <dbReference type="ARBA" id="ARBA00022763"/>
    </source>
</evidence>
<dbReference type="HAMAP" id="MF_00149">
    <property type="entry name" value="DNA_mis_repair"/>
    <property type="match status" value="1"/>
</dbReference>
<evidence type="ECO:0000313" key="7">
    <source>
        <dbReference type="EMBL" id="AUG57624.1"/>
    </source>
</evidence>
<dbReference type="EMBL" id="CP025197">
    <property type="protein sequence ID" value="AUG57624.1"/>
    <property type="molecule type" value="Genomic_DNA"/>
</dbReference>
<dbReference type="InterPro" id="IPR036890">
    <property type="entry name" value="HATPase_C_sf"/>
</dbReference>
<dbReference type="RefSeq" id="WP_101301181.1">
    <property type="nucleotide sequence ID" value="NZ_CP025197.1"/>
</dbReference>
<dbReference type="InterPro" id="IPR013507">
    <property type="entry name" value="DNA_mismatch_S5_2-like"/>
</dbReference>
<dbReference type="GO" id="GO:0140664">
    <property type="term" value="F:ATP-dependent DNA damage sensor activity"/>
    <property type="evidence" value="ECO:0007669"/>
    <property type="project" value="InterPro"/>
</dbReference>
<dbReference type="GO" id="GO:0032300">
    <property type="term" value="C:mismatch repair complex"/>
    <property type="evidence" value="ECO:0007669"/>
    <property type="project" value="InterPro"/>
</dbReference>
<dbReference type="SUPFAM" id="SSF55874">
    <property type="entry name" value="ATPase domain of HSP90 chaperone/DNA topoisomerase II/histidine kinase"/>
    <property type="match status" value="1"/>
</dbReference>
<name>A0A2K9EBT3_9FIRM</name>
<dbReference type="Gene3D" id="3.30.565.10">
    <property type="entry name" value="Histidine kinase-like ATPase, C-terminal domain"/>
    <property type="match status" value="1"/>
</dbReference>
<evidence type="ECO:0000259" key="6">
    <source>
        <dbReference type="SMART" id="SM01340"/>
    </source>
</evidence>
<dbReference type="SMART" id="SM01340">
    <property type="entry name" value="DNA_mis_repair"/>
    <property type="match status" value="1"/>
</dbReference>
<evidence type="ECO:0000256" key="4">
    <source>
        <dbReference type="HAMAP-Rule" id="MF_00149"/>
    </source>
</evidence>
<keyword evidence="2 4" id="KW-0227">DNA damage</keyword>
<dbReference type="KEGG" id="hsc:HVS_08580"/>
<dbReference type="InterPro" id="IPR014790">
    <property type="entry name" value="MutL_C"/>
</dbReference>
<organism evidence="7 8">
    <name type="scientific">Acetivibrio saccincola</name>
    <dbReference type="NCBI Taxonomy" id="1677857"/>
    <lineage>
        <taxon>Bacteria</taxon>
        <taxon>Bacillati</taxon>
        <taxon>Bacillota</taxon>
        <taxon>Clostridia</taxon>
        <taxon>Eubacteriales</taxon>
        <taxon>Oscillospiraceae</taxon>
        <taxon>Acetivibrio</taxon>
    </lineage>
</organism>
<dbReference type="SMART" id="SM00853">
    <property type="entry name" value="MutL_C"/>
    <property type="match status" value="1"/>
</dbReference>
<dbReference type="InterPro" id="IPR037198">
    <property type="entry name" value="MutL_C_sf"/>
</dbReference>
<proteinExistence type="inferred from homology"/>
<gene>
    <name evidence="4 7" type="primary">mutL</name>
    <name evidence="7" type="ORF">HVS_08580</name>
</gene>
<accession>A0A2K9EBT3</accession>
<evidence type="ECO:0000256" key="1">
    <source>
        <dbReference type="ARBA" id="ARBA00006082"/>
    </source>
</evidence>
<keyword evidence="8" id="KW-1185">Reference proteome</keyword>
<dbReference type="CDD" id="cd00782">
    <property type="entry name" value="MutL_Trans"/>
    <property type="match status" value="1"/>
</dbReference>
<dbReference type="PANTHER" id="PTHR10073:SF12">
    <property type="entry name" value="DNA MISMATCH REPAIR PROTEIN MLH1"/>
    <property type="match status" value="1"/>
</dbReference>
<protein>
    <recommendedName>
        <fullName evidence="4">DNA mismatch repair protein MutL</fullName>
    </recommendedName>
</protein>
<dbReference type="SUPFAM" id="SSF54211">
    <property type="entry name" value="Ribosomal protein S5 domain 2-like"/>
    <property type="match status" value="1"/>
</dbReference>
<dbReference type="SUPFAM" id="SSF118116">
    <property type="entry name" value="DNA mismatch repair protein MutL"/>
    <property type="match status" value="1"/>
</dbReference>
<dbReference type="NCBIfam" id="TIGR00585">
    <property type="entry name" value="mutl"/>
    <property type="match status" value="1"/>
</dbReference>
<dbReference type="InterPro" id="IPR020568">
    <property type="entry name" value="Ribosomal_Su5_D2-typ_SF"/>
</dbReference>
<dbReference type="Proteomes" id="UP000233534">
    <property type="component" value="Chromosome"/>
</dbReference>
<dbReference type="GO" id="GO:0005524">
    <property type="term" value="F:ATP binding"/>
    <property type="evidence" value="ECO:0007669"/>
    <property type="project" value="InterPro"/>
</dbReference>
<comment type="similarity">
    <text evidence="1 4">Belongs to the DNA mismatch repair MutL/HexB family.</text>
</comment>
<dbReference type="InterPro" id="IPR038973">
    <property type="entry name" value="MutL/Mlh/Pms-like"/>
</dbReference>
<reference evidence="7 8" key="1">
    <citation type="submission" date="2017-12" db="EMBL/GenBank/DDBJ databases">
        <title>Complete genome sequence of Herbivorax saccincola GGR1, a novel Cellulosome-producing hydrolytic bacterium in a thermophilic biogas plant, established by Illumina and Nanopore MinION sequencing.</title>
        <authorList>
            <person name="Pechtl A."/>
            <person name="Ruckert C."/>
            <person name="Koeck D.E."/>
            <person name="Maus I."/>
            <person name="Winkler A."/>
            <person name="Kalinowski J."/>
            <person name="Puhler A."/>
            <person name="Schwarz W.W."/>
            <person name="Zverlov V.V."/>
            <person name="Schluter A."/>
            <person name="Liebl W."/>
        </authorList>
    </citation>
    <scope>NUCLEOTIDE SEQUENCE [LARGE SCALE GENOMIC DNA]</scope>
    <source>
        <strain evidence="8">SR1</strain>
    </source>
</reference>
<dbReference type="PROSITE" id="PS00058">
    <property type="entry name" value="DNA_MISMATCH_REPAIR_1"/>
    <property type="match status" value="1"/>
</dbReference>
<dbReference type="PANTHER" id="PTHR10073">
    <property type="entry name" value="DNA MISMATCH REPAIR PROTEIN MLH, PMS, MUTL"/>
    <property type="match status" value="1"/>
</dbReference>
<keyword evidence="3 4" id="KW-0234">DNA repair</keyword>
<comment type="function">
    <text evidence="4">This protein is involved in the repair of mismatches in DNA. It is required for dam-dependent methyl-directed DNA mismatch repair. May act as a 'molecular matchmaker', a protein that promotes the formation of a stable complex between two or more DNA-binding proteins in an ATP-dependent manner without itself being part of a final effector complex.</text>
</comment>
<dbReference type="GO" id="GO:0016887">
    <property type="term" value="F:ATP hydrolysis activity"/>
    <property type="evidence" value="ECO:0007669"/>
    <property type="project" value="InterPro"/>
</dbReference>
<evidence type="ECO:0000313" key="8">
    <source>
        <dbReference type="Proteomes" id="UP000233534"/>
    </source>
</evidence>
<feature type="domain" description="MutL C-terminal dimerisation" evidence="5">
    <location>
        <begin position="537"/>
        <end position="679"/>
    </location>
</feature>
<sequence length="723" mass="81138">MGQIVILDENTSNQIAAGEVVENPASVVKELVENSIDAGSTNITVEIQKGGITFIKVIDNGCGMEEDDVLIAFERHATSKIRSSNDLEGILTLGFRGEALASIASVSVVELTTRTKDKPYGSYVRVKGGTVEEVREAGCPVGTTFVVRDLFFNTPARFKFLKKDSTEAGYISDILNRIALGNPHISFKLVNNKKTVVHTPGNKDLLSTIFSIYGRETAKECIKITYKDEMFEIEGYAGKPSIARSNRNWQSIYINGRYIKNKTITAAIDEAYKTSLMKNKFPFVVLNIKINPVLVDVNVHPTKMEVRFTNEQDVFRAVYYAINNALLSESLVKNIEIESKNNIFKYEINSKKDEYIQERIGNIKSGSQMSKPEKAESKITGCETAELKEAEINEGEPKAEEKRKSVSETIELKSAKIKETESIAKLKITEPEITETKITKHEAAEPEIIKPEIAEPEAAKHEIAESKREKNEITEPKAVKHGITETETVKNEIAGIEAAKPIKAKQKASGPLLKEEPQGVEDITLEAKEDIFTDYRIIGQVFSTYIILQKGENLVLIDQHAAHERIVFEELKEKYYKEENLAQYLLEPVVIELTSQEAEFINDKSEMLNKLGFITENFGDNSIILRSVPANSEGGSIREAFLDVLDFLMSENKKDNVYIAEEVLYKMACKGAVKANEKLGDIEIRNIIKKLSQLKNPYTCPHGRPTIIKITKYELEKMFKRIV</sequence>
<dbReference type="GO" id="GO:0030983">
    <property type="term" value="F:mismatched DNA binding"/>
    <property type="evidence" value="ECO:0007669"/>
    <property type="project" value="InterPro"/>
</dbReference>
<dbReference type="InterPro" id="IPR020667">
    <property type="entry name" value="DNA_mismatch_repair_MutL"/>
</dbReference>
<evidence type="ECO:0000256" key="3">
    <source>
        <dbReference type="ARBA" id="ARBA00023204"/>
    </source>
</evidence>
<evidence type="ECO:0000259" key="5">
    <source>
        <dbReference type="SMART" id="SM00853"/>
    </source>
</evidence>
<feature type="domain" description="DNA mismatch repair protein S5" evidence="6">
    <location>
        <begin position="209"/>
        <end position="327"/>
    </location>
</feature>
<dbReference type="Gene3D" id="3.30.230.10">
    <property type="match status" value="1"/>
</dbReference>
<dbReference type="Pfam" id="PF08676">
    <property type="entry name" value="MutL_C"/>
    <property type="match status" value="1"/>
</dbReference>
<dbReference type="InterPro" id="IPR002099">
    <property type="entry name" value="MutL/Mlh/PMS"/>
</dbReference>
<dbReference type="InterPro" id="IPR014762">
    <property type="entry name" value="DNA_mismatch_repair_CS"/>
</dbReference>
<dbReference type="Pfam" id="PF01119">
    <property type="entry name" value="DNA_mis_repair"/>
    <property type="match status" value="1"/>
</dbReference>
<dbReference type="Gene3D" id="3.30.1370.100">
    <property type="entry name" value="MutL, C-terminal domain, regulatory subdomain"/>
    <property type="match status" value="1"/>
</dbReference>
<dbReference type="AlphaFoldDB" id="A0A2K9EBT3"/>
<dbReference type="Gene3D" id="3.30.1540.20">
    <property type="entry name" value="MutL, C-terminal domain, dimerisation subdomain"/>
    <property type="match status" value="1"/>
</dbReference>
<dbReference type="CDD" id="cd16926">
    <property type="entry name" value="HATPase_MutL-MLH-PMS-like"/>
    <property type="match status" value="1"/>
</dbReference>
<dbReference type="Pfam" id="PF13589">
    <property type="entry name" value="HATPase_c_3"/>
    <property type="match status" value="1"/>
</dbReference>
<dbReference type="InterPro" id="IPR042120">
    <property type="entry name" value="MutL_C_dimsub"/>
</dbReference>
<dbReference type="GO" id="GO:0006298">
    <property type="term" value="P:mismatch repair"/>
    <property type="evidence" value="ECO:0007669"/>
    <property type="project" value="UniProtKB-UniRule"/>
</dbReference>